<dbReference type="InterPro" id="IPR045794">
    <property type="entry name" value="Trypco1"/>
</dbReference>
<gene>
    <name evidence="2" type="ORF">H4W81_007522</name>
</gene>
<dbReference type="NCBIfam" id="NF041216">
    <property type="entry name" value="CU044_2847_fam"/>
    <property type="match status" value="1"/>
</dbReference>
<feature type="domain" description="Trypsin-co-occurring" evidence="1">
    <location>
        <begin position="7"/>
        <end position="101"/>
    </location>
</feature>
<dbReference type="EMBL" id="JADBEF010000001">
    <property type="protein sequence ID" value="MBE1564743.1"/>
    <property type="molecule type" value="Genomic_DNA"/>
</dbReference>
<name>A0ABR9KRT7_9ACTN</name>
<dbReference type="Proteomes" id="UP000661607">
    <property type="component" value="Unassembled WGS sequence"/>
</dbReference>
<comment type="caution">
    <text evidence="2">The sequence shown here is derived from an EMBL/GenBank/DDBJ whole genome shotgun (WGS) entry which is preliminary data.</text>
</comment>
<evidence type="ECO:0000313" key="2">
    <source>
        <dbReference type="EMBL" id="MBE1564743.1"/>
    </source>
</evidence>
<sequence length="108" mass="11676">MPQLMRVPLEDGQFVLVELSENDPGVRRVSRVGETITATMTSMEAALEPIQSAARSALETFRKIGPDEVEIEFGVKLNAEAGALITKAGAEGHLVVKLAWRGSAQEQE</sequence>
<accession>A0ABR9KRT7</accession>
<dbReference type="RefSeq" id="WP_192779068.1">
    <property type="nucleotide sequence ID" value="NZ_BAAASY010000009.1"/>
</dbReference>
<reference evidence="2 3" key="1">
    <citation type="submission" date="2020-10" db="EMBL/GenBank/DDBJ databases">
        <title>Sequencing the genomes of 1000 actinobacteria strains.</title>
        <authorList>
            <person name="Klenk H.-P."/>
        </authorList>
    </citation>
    <scope>NUCLEOTIDE SEQUENCE [LARGE SCALE GENOMIC DNA]</scope>
    <source>
        <strain evidence="2 3">DSM 43748</strain>
    </source>
</reference>
<keyword evidence="3" id="KW-1185">Reference proteome</keyword>
<evidence type="ECO:0000313" key="3">
    <source>
        <dbReference type="Proteomes" id="UP000661607"/>
    </source>
</evidence>
<protein>
    <recommendedName>
        <fullName evidence="1">Trypsin-co-occurring domain-containing protein</fullName>
    </recommendedName>
</protein>
<dbReference type="Pfam" id="PF19493">
    <property type="entry name" value="Trypco1"/>
    <property type="match status" value="1"/>
</dbReference>
<organism evidence="2 3">
    <name type="scientific">Nonomuraea africana</name>
    <dbReference type="NCBI Taxonomy" id="46171"/>
    <lineage>
        <taxon>Bacteria</taxon>
        <taxon>Bacillati</taxon>
        <taxon>Actinomycetota</taxon>
        <taxon>Actinomycetes</taxon>
        <taxon>Streptosporangiales</taxon>
        <taxon>Streptosporangiaceae</taxon>
        <taxon>Nonomuraea</taxon>
    </lineage>
</organism>
<evidence type="ECO:0000259" key="1">
    <source>
        <dbReference type="Pfam" id="PF19493"/>
    </source>
</evidence>
<proteinExistence type="predicted"/>